<dbReference type="GO" id="GO:0003677">
    <property type="term" value="F:DNA binding"/>
    <property type="evidence" value="ECO:0007669"/>
    <property type="project" value="UniProtKB-KW"/>
</dbReference>
<dbReference type="GO" id="GO:0009360">
    <property type="term" value="C:DNA polymerase III complex"/>
    <property type="evidence" value="ECO:0007669"/>
    <property type="project" value="InterPro"/>
</dbReference>
<comment type="subcellular location">
    <subcellularLocation>
        <location evidence="1">Cytoplasm</location>
    </subcellularLocation>
</comment>
<keyword evidence="8" id="KW-0238">DNA-binding</keyword>
<dbReference type="OrthoDB" id="468978at2"/>
<keyword evidence="12" id="KW-1185">Reference proteome</keyword>
<feature type="region of interest" description="Disordered" evidence="9">
    <location>
        <begin position="230"/>
        <end position="250"/>
    </location>
</feature>
<keyword evidence="4" id="KW-0808">Transferase</keyword>
<evidence type="ECO:0000256" key="7">
    <source>
        <dbReference type="ARBA" id="ARBA00022932"/>
    </source>
</evidence>
<dbReference type="Pfam" id="PF00712">
    <property type="entry name" value="DNA_pol3_beta"/>
    <property type="match status" value="1"/>
</dbReference>
<name>A0A4R5ASD7_9ACTN</name>
<dbReference type="Proteomes" id="UP000294513">
    <property type="component" value="Unassembled WGS sequence"/>
</dbReference>
<dbReference type="AlphaFoldDB" id="A0A4R5ASD7"/>
<evidence type="ECO:0000256" key="5">
    <source>
        <dbReference type="ARBA" id="ARBA00022695"/>
    </source>
</evidence>
<organism evidence="11 12">
    <name type="scientific">Actinomadura rubrisoli</name>
    <dbReference type="NCBI Taxonomy" id="2530368"/>
    <lineage>
        <taxon>Bacteria</taxon>
        <taxon>Bacillati</taxon>
        <taxon>Actinomycetota</taxon>
        <taxon>Actinomycetes</taxon>
        <taxon>Streptosporangiales</taxon>
        <taxon>Thermomonosporaceae</taxon>
        <taxon>Actinomadura</taxon>
    </lineage>
</organism>
<dbReference type="SUPFAM" id="SSF55979">
    <property type="entry name" value="DNA clamp"/>
    <property type="match status" value="1"/>
</dbReference>
<sequence>MAGRRPAGPGSGPVGVRAPRPGRYRRRPLPRPSRLPRRRGGVTGVKFVIDTAVFADAVGWAARFLPARPPVPVLAGIRLRAGEGRLTVTTFDYEVCAHAETGADVGQDGTVLVSGRLLAEIARRLTAGSCEVNCEGATVWLRAGRAAFSLLTMPVEDYPSPPPAPPVIGRIDAAALSQVIGQTVVAASHDATVPALCSIRIDLRPDGPPVLSATDRYRVALGVVPGWQPTITEPDDTADHHDADGSSSGTATATVAGPVFVYWSTMAEIAKTMTGDAHLTLGLTLNDDGQPQLLSVQGAGRTLITRTLDGAALDYATLLDKPRPHRVRLDTTAFLTAVRNVAVVAERNTPVHLSFTTATDQDDGEAAGEMTLQAGHGDEATGRDTLPAHIHSNTGSVPPGIAFNPDFLAAALGALGPGTTTYVSFADNTAVAALLCSAPPDNPAELGYRHYLMRIRATS</sequence>
<feature type="compositionally biased region" description="Low complexity" evidence="9">
    <location>
        <begin position="1"/>
        <end position="19"/>
    </location>
</feature>
<dbReference type="PANTHER" id="PTHR30478">
    <property type="entry name" value="DNA POLYMERASE III SUBUNIT BETA"/>
    <property type="match status" value="1"/>
</dbReference>
<dbReference type="PANTHER" id="PTHR30478:SF0">
    <property type="entry name" value="BETA SLIDING CLAMP"/>
    <property type="match status" value="1"/>
</dbReference>
<dbReference type="GO" id="GO:0003887">
    <property type="term" value="F:DNA-directed DNA polymerase activity"/>
    <property type="evidence" value="ECO:0007669"/>
    <property type="project" value="UniProtKB-KW"/>
</dbReference>
<evidence type="ECO:0000256" key="6">
    <source>
        <dbReference type="ARBA" id="ARBA00022705"/>
    </source>
</evidence>
<comment type="similarity">
    <text evidence="2">Belongs to the beta sliding clamp family.</text>
</comment>
<evidence type="ECO:0000256" key="2">
    <source>
        <dbReference type="ARBA" id="ARBA00010752"/>
    </source>
</evidence>
<dbReference type="GO" id="GO:0006271">
    <property type="term" value="P:DNA strand elongation involved in DNA replication"/>
    <property type="evidence" value="ECO:0007669"/>
    <property type="project" value="TreeGrafter"/>
</dbReference>
<evidence type="ECO:0000313" key="12">
    <source>
        <dbReference type="Proteomes" id="UP000294513"/>
    </source>
</evidence>
<accession>A0A4R5ASD7</accession>
<keyword evidence="7" id="KW-0239">DNA-directed DNA polymerase</keyword>
<evidence type="ECO:0000256" key="1">
    <source>
        <dbReference type="ARBA" id="ARBA00004496"/>
    </source>
</evidence>
<protein>
    <recommendedName>
        <fullName evidence="10">DNA polymerase III beta sliding clamp N-terminal domain-containing protein</fullName>
    </recommendedName>
</protein>
<keyword evidence="6" id="KW-0235">DNA replication</keyword>
<evidence type="ECO:0000256" key="8">
    <source>
        <dbReference type="ARBA" id="ARBA00023125"/>
    </source>
</evidence>
<dbReference type="InterPro" id="IPR022634">
    <property type="entry name" value="DNA_polIII_beta_N"/>
</dbReference>
<proteinExistence type="inferred from homology"/>
<dbReference type="GO" id="GO:0008408">
    <property type="term" value="F:3'-5' exonuclease activity"/>
    <property type="evidence" value="ECO:0007669"/>
    <property type="project" value="InterPro"/>
</dbReference>
<dbReference type="InterPro" id="IPR046938">
    <property type="entry name" value="DNA_clamp_sf"/>
</dbReference>
<comment type="caution">
    <text evidence="11">The sequence shown here is derived from an EMBL/GenBank/DDBJ whole genome shotgun (WGS) entry which is preliminary data.</text>
</comment>
<dbReference type="SMART" id="SM00480">
    <property type="entry name" value="POL3Bc"/>
    <property type="match status" value="1"/>
</dbReference>
<gene>
    <name evidence="11" type="ORF">E1298_32105</name>
</gene>
<keyword evidence="3" id="KW-0963">Cytoplasm</keyword>
<dbReference type="Gene3D" id="3.10.150.10">
    <property type="entry name" value="DNA Polymerase III, subunit A, domain 2"/>
    <property type="match status" value="3"/>
</dbReference>
<reference evidence="11 12" key="1">
    <citation type="submission" date="2019-03" db="EMBL/GenBank/DDBJ databases">
        <title>Draft genome sequences of novel Actinobacteria.</title>
        <authorList>
            <person name="Sahin N."/>
            <person name="Ay H."/>
            <person name="Saygin H."/>
        </authorList>
    </citation>
    <scope>NUCLEOTIDE SEQUENCE [LARGE SCALE GENOMIC DNA]</scope>
    <source>
        <strain evidence="11 12">H3C3</strain>
    </source>
</reference>
<evidence type="ECO:0000313" key="11">
    <source>
        <dbReference type="EMBL" id="TDD74840.1"/>
    </source>
</evidence>
<evidence type="ECO:0000256" key="9">
    <source>
        <dbReference type="SAM" id="MobiDB-lite"/>
    </source>
</evidence>
<dbReference type="InterPro" id="IPR001001">
    <property type="entry name" value="DNA_polIII_beta"/>
</dbReference>
<dbReference type="EMBL" id="SMKU01000230">
    <property type="protein sequence ID" value="TDD74840.1"/>
    <property type="molecule type" value="Genomic_DNA"/>
</dbReference>
<keyword evidence="5" id="KW-0548">Nucleotidyltransferase</keyword>
<evidence type="ECO:0000256" key="4">
    <source>
        <dbReference type="ARBA" id="ARBA00022679"/>
    </source>
</evidence>
<dbReference type="GO" id="GO:0005737">
    <property type="term" value="C:cytoplasm"/>
    <property type="evidence" value="ECO:0007669"/>
    <property type="project" value="UniProtKB-SubCell"/>
</dbReference>
<evidence type="ECO:0000256" key="3">
    <source>
        <dbReference type="ARBA" id="ARBA00022490"/>
    </source>
</evidence>
<feature type="region of interest" description="Disordered" evidence="9">
    <location>
        <begin position="1"/>
        <end position="38"/>
    </location>
</feature>
<feature type="domain" description="DNA polymerase III beta sliding clamp N-terminal" evidence="10">
    <location>
        <begin position="46"/>
        <end position="160"/>
    </location>
</feature>
<evidence type="ECO:0000259" key="10">
    <source>
        <dbReference type="Pfam" id="PF00712"/>
    </source>
</evidence>
<feature type="compositionally biased region" description="Basic residues" evidence="9">
    <location>
        <begin position="20"/>
        <end position="38"/>
    </location>
</feature>